<gene>
    <name evidence="1" type="ORF">G7043_00125</name>
</gene>
<dbReference type="EMBL" id="JAAMPJ010000001">
    <property type="protein sequence ID" value="NGY57327.1"/>
    <property type="molecule type" value="Genomic_DNA"/>
</dbReference>
<accession>A0A7C9RLS0</accession>
<reference evidence="1 2" key="1">
    <citation type="submission" date="2020-03" db="EMBL/GenBank/DDBJ databases">
        <title>Isolation and identification of active actinomycetes.</title>
        <authorList>
            <person name="Sun X."/>
        </authorList>
    </citation>
    <scope>NUCLEOTIDE SEQUENCE [LARGE SCALE GENOMIC DNA]</scope>
    <source>
        <strain evidence="1 2">NEAU-D13</strain>
    </source>
</reference>
<protein>
    <submittedName>
        <fullName evidence="1">Uncharacterized protein</fullName>
    </submittedName>
</protein>
<sequence>MGGGSGFRGLQGQPDDDGAVVVAAGGGGGGAGFVIAGGGVVFFGACGVLGGELLEALDWGLLFGVELSVVLGGVLEVDLIQLDSGVLLNGSSSAMPWIAIPTSTPSNADPSTAEPPAAHSARTAVLLTCSRLEVGRSR</sequence>
<keyword evidence="2" id="KW-1185">Reference proteome</keyword>
<evidence type="ECO:0000313" key="1">
    <source>
        <dbReference type="EMBL" id="NGY57327.1"/>
    </source>
</evidence>
<dbReference type="AlphaFoldDB" id="A0A7C9RLS0"/>
<comment type="caution">
    <text evidence="1">The sequence shown here is derived from an EMBL/GenBank/DDBJ whole genome shotgun (WGS) entry which is preliminary data.</text>
</comment>
<dbReference type="Proteomes" id="UP000481360">
    <property type="component" value="Unassembled WGS sequence"/>
</dbReference>
<organism evidence="1 2">
    <name type="scientific">Lentzea alba</name>
    <dbReference type="NCBI Taxonomy" id="2714351"/>
    <lineage>
        <taxon>Bacteria</taxon>
        <taxon>Bacillati</taxon>
        <taxon>Actinomycetota</taxon>
        <taxon>Actinomycetes</taxon>
        <taxon>Pseudonocardiales</taxon>
        <taxon>Pseudonocardiaceae</taxon>
        <taxon>Lentzea</taxon>
    </lineage>
</organism>
<name>A0A7C9RLS0_9PSEU</name>
<proteinExistence type="predicted"/>
<dbReference type="RefSeq" id="WP_166042702.1">
    <property type="nucleotide sequence ID" value="NZ_JAAMPJ010000001.1"/>
</dbReference>
<evidence type="ECO:0000313" key="2">
    <source>
        <dbReference type="Proteomes" id="UP000481360"/>
    </source>
</evidence>